<dbReference type="Proteomes" id="UP001470230">
    <property type="component" value="Unassembled WGS sequence"/>
</dbReference>
<protein>
    <recommendedName>
        <fullName evidence="3">Leucine-rich repeat domain-containing protein</fullName>
    </recommendedName>
</protein>
<dbReference type="Pfam" id="PF13306">
    <property type="entry name" value="LRR_5"/>
    <property type="match status" value="1"/>
</dbReference>
<dbReference type="InterPro" id="IPR032675">
    <property type="entry name" value="LRR_dom_sf"/>
</dbReference>
<name>A0ABR2IBT4_9EUKA</name>
<sequence length="60" mass="6315">MSIEDGAFEGCSGLKSLKLQGSIKKIGESAFKDCIGLNSLSEIEVEEIGNYAFAGCANLK</sequence>
<evidence type="ECO:0000313" key="2">
    <source>
        <dbReference type="Proteomes" id="UP001470230"/>
    </source>
</evidence>
<reference evidence="1 2" key="1">
    <citation type="submission" date="2024-04" db="EMBL/GenBank/DDBJ databases">
        <title>Tritrichomonas musculus Genome.</title>
        <authorList>
            <person name="Alves-Ferreira E."/>
            <person name="Grigg M."/>
            <person name="Lorenzi H."/>
            <person name="Galac M."/>
        </authorList>
    </citation>
    <scope>NUCLEOTIDE SEQUENCE [LARGE SCALE GENOMIC DNA]</scope>
    <source>
        <strain evidence="1 2">EAF2021</strain>
    </source>
</reference>
<accession>A0ABR2IBT4</accession>
<dbReference type="PANTHER" id="PTHR45661:SF3">
    <property type="entry name" value="IG-LIKE DOMAIN-CONTAINING PROTEIN"/>
    <property type="match status" value="1"/>
</dbReference>
<dbReference type="InterPro" id="IPR026906">
    <property type="entry name" value="LRR_5"/>
</dbReference>
<proteinExistence type="predicted"/>
<evidence type="ECO:0000313" key="1">
    <source>
        <dbReference type="EMBL" id="KAK8860436.1"/>
    </source>
</evidence>
<organism evidence="1 2">
    <name type="scientific">Tritrichomonas musculus</name>
    <dbReference type="NCBI Taxonomy" id="1915356"/>
    <lineage>
        <taxon>Eukaryota</taxon>
        <taxon>Metamonada</taxon>
        <taxon>Parabasalia</taxon>
        <taxon>Tritrichomonadida</taxon>
        <taxon>Tritrichomonadidae</taxon>
        <taxon>Tritrichomonas</taxon>
    </lineage>
</organism>
<gene>
    <name evidence="1" type="ORF">M9Y10_012101</name>
</gene>
<comment type="caution">
    <text evidence="1">The sequence shown here is derived from an EMBL/GenBank/DDBJ whole genome shotgun (WGS) entry which is preliminary data.</text>
</comment>
<dbReference type="SUPFAM" id="SSF52058">
    <property type="entry name" value="L domain-like"/>
    <property type="match status" value="1"/>
</dbReference>
<dbReference type="Gene3D" id="3.80.10.10">
    <property type="entry name" value="Ribonuclease Inhibitor"/>
    <property type="match status" value="1"/>
</dbReference>
<evidence type="ECO:0008006" key="3">
    <source>
        <dbReference type="Google" id="ProtNLM"/>
    </source>
</evidence>
<dbReference type="EMBL" id="JAPFFF010000018">
    <property type="protein sequence ID" value="KAK8860436.1"/>
    <property type="molecule type" value="Genomic_DNA"/>
</dbReference>
<dbReference type="PANTHER" id="PTHR45661">
    <property type="entry name" value="SURFACE ANTIGEN"/>
    <property type="match status" value="1"/>
</dbReference>
<dbReference type="InterPro" id="IPR053139">
    <property type="entry name" value="Surface_bspA-like"/>
</dbReference>
<keyword evidence="2" id="KW-1185">Reference proteome</keyword>